<dbReference type="InterPro" id="IPR038765">
    <property type="entry name" value="Papain-like_cys_pep_sf"/>
</dbReference>
<dbReference type="GO" id="GO:0006508">
    <property type="term" value="P:proteolysis"/>
    <property type="evidence" value="ECO:0007669"/>
    <property type="project" value="UniProtKB-KW"/>
</dbReference>
<reference evidence="6 7" key="1">
    <citation type="journal article" date="2012" name="J. Bacteriol.">
        <title>Genome Sequence of Nitratireductor indicus Type Strain C115.</title>
        <authorList>
            <person name="Lai Q."/>
            <person name="Li G."/>
            <person name="Yu Z."/>
            <person name="Shao Z."/>
        </authorList>
    </citation>
    <scope>NUCLEOTIDE SEQUENCE [LARGE SCALE GENOMIC DNA]</scope>
    <source>
        <strain evidence="6 7">C115</strain>
    </source>
</reference>
<keyword evidence="3" id="KW-0378">Hydrolase</keyword>
<dbReference type="InterPro" id="IPR011929">
    <property type="entry name" value="Phage_pept_NlpC/P60"/>
</dbReference>
<evidence type="ECO:0000313" key="7">
    <source>
        <dbReference type="Proteomes" id="UP000007374"/>
    </source>
</evidence>
<comment type="similarity">
    <text evidence="1">Belongs to the peptidase C40 family.</text>
</comment>
<evidence type="ECO:0000256" key="4">
    <source>
        <dbReference type="ARBA" id="ARBA00022807"/>
    </source>
</evidence>
<dbReference type="GO" id="GO:0008234">
    <property type="term" value="F:cysteine-type peptidase activity"/>
    <property type="evidence" value="ECO:0007669"/>
    <property type="project" value="UniProtKB-KW"/>
</dbReference>
<dbReference type="AlphaFoldDB" id="K2MZJ6"/>
<evidence type="ECO:0000313" key="6">
    <source>
        <dbReference type="EMBL" id="EKF40643.1"/>
    </source>
</evidence>
<dbReference type="SUPFAM" id="SSF54001">
    <property type="entry name" value="Cysteine proteinases"/>
    <property type="match status" value="1"/>
</dbReference>
<comment type="caution">
    <text evidence="6">The sequence shown here is derived from an EMBL/GenBank/DDBJ whole genome shotgun (WGS) entry which is preliminary data.</text>
</comment>
<keyword evidence="7" id="KW-1185">Reference proteome</keyword>
<organism evidence="6 7">
    <name type="scientific">Nitratireductor indicus C115</name>
    <dbReference type="NCBI Taxonomy" id="1231190"/>
    <lineage>
        <taxon>Bacteria</taxon>
        <taxon>Pseudomonadati</taxon>
        <taxon>Pseudomonadota</taxon>
        <taxon>Alphaproteobacteria</taxon>
        <taxon>Hyphomicrobiales</taxon>
        <taxon>Phyllobacteriaceae</taxon>
        <taxon>Nitratireductor</taxon>
    </lineage>
</organism>
<evidence type="ECO:0000256" key="1">
    <source>
        <dbReference type="ARBA" id="ARBA00007074"/>
    </source>
</evidence>
<dbReference type="NCBIfam" id="TIGR02219">
    <property type="entry name" value="phage_NlpC_fam"/>
    <property type="match status" value="1"/>
</dbReference>
<dbReference type="eggNOG" id="COG0791">
    <property type="taxonomic scope" value="Bacteria"/>
</dbReference>
<sequence>MNDIADTEWALAQRVVSEALEWVGTPYRHQASRKGVGCDCLGLMRGVWRDLYGAEPEDPGPYSADWTETTGEDRLLQAARRHCREVDIAGLAQGHLILLRWRPHLPAKHVGIMTAGCAFVHAYQGMEVTVSALVPQWRRRIAGVFAFPPLPAA</sequence>
<dbReference type="InterPro" id="IPR000064">
    <property type="entry name" value="NLP_P60_dom"/>
</dbReference>
<dbReference type="PROSITE" id="PS51935">
    <property type="entry name" value="NLPC_P60"/>
    <property type="match status" value="1"/>
</dbReference>
<dbReference type="Gene3D" id="3.90.1720.10">
    <property type="entry name" value="endopeptidase domain like (from Nostoc punctiforme)"/>
    <property type="match status" value="1"/>
</dbReference>
<evidence type="ECO:0000256" key="3">
    <source>
        <dbReference type="ARBA" id="ARBA00022801"/>
    </source>
</evidence>
<dbReference type="PATRIC" id="fig|1231190.3.peg.4108"/>
<proteinExistence type="inferred from homology"/>
<evidence type="ECO:0000259" key="5">
    <source>
        <dbReference type="PROSITE" id="PS51935"/>
    </source>
</evidence>
<evidence type="ECO:0000256" key="2">
    <source>
        <dbReference type="ARBA" id="ARBA00022670"/>
    </source>
</evidence>
<keyword evidence="4" id="KW-0788">Thiol protease</keyword>
<name>K2MZJ6_9HYPH</name>
<accession>K2MZJ6</accession>
<gene>
    <name evidence="6" type="ORF">NA8A_19880</name>
</gene>
<dbReference type="STRING" id="721133.SAMN05216176_103402"/>
<dbReference type="Pfam" id="PF00877">
    <property type="entry name" value="NLPC_P60"/>
    <property type="match status" value="1"/>
</dbReference>
<dbReference type="Proteomes" id="UP000007374">
    <property type="component" value="Unassembled WGS sequence"/>
</dbReference>
<dbReference type="EMBL" id="AMSI01000016">
    <property type="protein sequence ID" value="EKF40643.1"/>
    <property type="molecule type" value="Genomic_DNA"/>
</dbReference>
<feature type="domain" description="NlpC/P60" evidence="5">
    <location>
        <begin position="9"/>
        <end position="148"/>
    </location>
</feature>
<keyword evidence="2" id="KW-0645">Protease</keyword>
<dbReference type="RefSeq" id="WP_009452189.1">
    <property type="nucleotide sequence ID" value="NZ_AMSI01000016.1"/>
</dbReference>
<protein>
    <recommendedName>
        <fullName evidence="5">NlpC/P60 domain-containing protein</fullName>
    </recommendedName>
</protein>